<gene>
    <name evidence="1" type="ORF">AAFC00_006428</name>
</gene>
<dbReference type="InterPro" id="IPR002347">
    <property type="entry name" value="SDR_fam"/>
</dbReference>
<reference evidence="1 2" key="1">
    <citation type="submission" date="2024-07" db="EMBL/GenBank/DDBJ databases">
        <title>Draft sequence of the Neodothiora populina.</title>
        <authorList>
            <person name="Drown D.D."/>
            <person name="Schuette U.S."/>
            <person name="Buechlein A.B."/>
            <person name="Rusch D.R."/>
            <person name="Winton L.W."/>
            <person name="Adams G.A."/>
        </authorList>
    </citation>
    <scope>NUCLEOTIDE SEQUENCE [LARGE SCALE GENOMIC DNA]</scope>
    <source>
        <strain evidence="1 2">CPC 39397</strain>
    </source>
</reference>
<dbReference type="PANTHER" id="PTHR45458:SF1">
    <property type="entry name" value="SHORT CHAIN DEHYDROGENASE"/>
    <property type="match status" value="1"/>
</dbReference>
<dbReference type="GeneID" id="95980127"/>
<evidence type="ECO:0008006" key="3">
    <source>
        <dbReference type="Google" id="ProtNLM"/>
    </source>
</evidence>
<accession>A0ABR3P564</accession>
<comment type="caution">
    <text evidence="1">The sequence shown here is derived from an EMBL/GenBank/DDBJ whole genome shotgun (WGS) entry which is preliminary data.</text>
</comment>
<dbReference type="EMBL" id="JBFMKM010000014">
    <property type="protein sequence ID" value="KAL1297913.1"/>
    <property type="molecule type" value="Genomic_DNA"/>
</dbReference>
<proteinExistence type="predicted"/>
<dbReference type="InterPro" id="IPR036291">
    <property type="entry name" value="NAD(P)-bd_dom_sf"/>
</dbReference>
<name>A0ABR3P564_9PEZI</name>
<sequence>MPTILIAGASAGVGLAFLEGYGADAANRIFTCDKDELPTRCSNLISKPEHYMLDVTSISSISGFATQISGVAIDLVIYSVGVRGLVDDLHTSVAGSAQEAETLDVMDAATMMNTFQINTIGALMFLRSLLPNLRLGTSKRHQVVDKNQKQRHSKVMVMSSRMGSLTLNSAARGGSAYAYRASKAALNTIVRSLAVDVPDVVWVLVHPGRVESRLVRYKEEGAISGDESVRGLMPLVDKWDVEDSGMFYDRFGERIEW</sequence>
<dbReference type="RefSeq" id="XP_069197595.1">
    <property type="nucleotide sequence ID" value="XM_069346381.1"/>
</dbReference>
<dbReference type="SUPFAM" id="SSF51735">
    <property type="entry name" value="NAD(P)-binding Rossmann-fold domains"/>
    <property type="match status" value="1"/>
</dbReference>
<keyword evidence="2" id="KW-1185">Reference proteome</keyword>
<dbReference type="PRINTS" id="PR00081">
    <property type="entry name" value="GDHRDH"/>
</dbReference>
<evidence type="ECO:0000313" key="1">
    <source>
        <dbReference type="EMBL" id="KAL1297913.1"/>
    </source>
</evidence>
<evidence type="ECO:0000313" key="2">
    <source>
        <dbReference type="Proteomes" id="UP001562354"/>
    </source>
</evidence>
<dbReference type="Pfam" id="PF00106">
    <property type="entry name" value="adh_short"/>
    <property type="match status" value="1"/>
</dbReference>
<organism evidence="1 2">
    <name type="scientific">Neodothiora populina</name>
    <dbReference type="NCBI Taxonomy" id="2781224"/>
    <lineage>
        <taxon>Eukaryota</taxon>
        <taxon>Fungi</taxon>
        <taxon>Dikarya</taxon>
        <taxon>Ascomycota</taxon>
        <taxon>Pezizomycotina</taxon>
        <taxon>Dothideomycetes</taxon>
        <taxon>Dothideomycetidae</taxon>
        <taxon>Dothideales</taxon>
        <taxon>Dothioraceae</taxon>
        <taxon>Neodothiora</taxon>
    </lineage>
</organism>
<protein>
    <recommendedName>
        <fullName evidence="3">NAD(P)-binding protein</fullName>
    </recommendedName>
</protein>
<dbReference type="PANTHER" id="PTHR45458">
    <property type="entry name" value="SHORT-CHAIN DEHYDROGENASE/REDUCTASE SDR"/>
    <property type="match status" value="1"/>
</dbReference>
<dbReference type="Proteomes" id="UP001562354">
    <property type="component" value="Unassembled WGS sequence"/>
</dbReference>
<dbReference type="InterPro" id="IPR052184">
    <property type="entry name" value="SDR_enzymes"/>
</dbReference>
<dbReference type="Gene3D" id="3.40.50.720">
    <property type="entry name" value="NAD(P)-binding Rossmann-like Domain"/>
    <property type="match status" value="1"/>
</dbReference>